<dbReference type="InterPro" id="IPR036680">
    <property type="entry name" value="SPOR-like_sf"/>
</dbReference>
<keyword evidence="3" id="KW-1185">Reference proteome</keyword>
<dbReference type="GO" id="GO:0042834">
    <property type="term" value="F:peptidoglycan binding"/>
    <property type="evidence" value="ECO:0007669"/>
    <property type="project" value="InterPro"/>
</dbReference>
<sequence>MLFTLAVKAQTRGTVEVVQDPLIDTLMARRLHPTKAYMPVGGATAPGNGSTISSDGYRIQFFTGTSRADAYAAQNKLKARFPELHTYISYKEPNFKVHAGDFRTRMDASRVMQQLRPYFPVLFIIAEKINPQLNEQN</sequence>
<comment type="caution">
    <text evidence="2">The sequence shown here is derived from an EMBL/GenBank/DDBJ whole genome shotgun (WGS) entry which is preliminary data.</text>
</comment>
<dbReference type="EMBL" id="QAOQ01000001">
    <property type="protein sequence ID" value="PTR00915.1"/>
    <property type="molecule type" value="Genomic_DNA"/>
</dbReference>
<evidence type="ECO:0000313" key="3">
    <source>
        <dbReference type="Proteomes" id="UP000244168"/>
    </source>
</evidence>
<protein>
    <submittedName>
        <fullName evidence="2">Sporulation related protein</fullName>
    </submittedName>
</protein>
<evidence type="ECO:0000313" key="2">
    <source>
        <dbReference type="EMBL" id="PTR00915.1"/>
    </source>
</evidence>
<dbReference type="SUPFAM" id="SSF110997">
    <property type="entry name" value="Sporulation related repeat"/>
    <property type="match status" value="1"/>
</dbReference>
<feature type="domain" description="SPOR" evidence="1">
    <location>
        <begin position="51"/>
        <end position="131"/>
    </location>
</feature>
<accession>A0A2T5JET9</accession>
<evidence type="ECO:0000259" key="1">
    <source>
        <dbReference type="PROSITE" id="PS51724"/>
    </source>
</evidence>
<dbReference type="AlphaFoldDB" id="A0A2T5JET9"/>
<organism evidence="2 3">
    <name type="scientific">Mucilaginibacter yixingensis</name>
    <dbReference type="NCBI Taxonomy" id="1295612"/>
    <lineage>
        <taxon>Bacteria</taxon>
        <taxon>Pseudomonadati</taxon>
        <taxon>Bacteroidota</taxon>
        <taxon>Sphingobacteriia</taxon>
        <taxon>Sphingobacteriales</taxon>
        <taxon>Sphingobacteriaceae</taxon>
        <taxon>Mucilaginibacter</taxon>
    </lineage>
</organism>
<dbReference type="RefSeq" id="WP_245916952.1">
    <property type="nucleotide sequence ID" value="NZ_CP160205.1"/>
</dbReference>
<dbReference type="Pfam" id="PF05036">
    <property type="entry name" value="SPOR"/>
    <property type="match status" value="1"/>
</dbReference>
<dbReference type="PROSITE" id="PS51724">
    <property type="entry name" value="SPOR"/>
    <property type="match status" value="1"/>
</dbReference>
<gene>
    <name evidence="2" type="ORF">C8P68_101144</name>
</gene>
<dbReference type="Proteomes" id="UP000244168">
    <property type="component" value="Unassembled WGS sequence"/>
</dbReference>
<proteinExistence type="predicted"/>
<name>A0A2T5JET9_9SPHI</name>
<dbReference type="Gene3D" id="3.30.70.1070">
    <property type="entry name" value="Sporulation related repeat"/>
    <property type="match status" value="1"/>
</dbReference>
<reference evidence="2 3" key="1">
    <citation type="submission" date="2018-04" db="EMBL/GenBank/DDBJ databases">
        <title>Genomic Encyclopedia of Archaeal and Bacterial Type Strains, Phase II (KMG-II): from individual species to whole genera.</title>
        <authorList>
            <person name="Goeker M."/>
        </authorList>
    </citation>
    <scope>NUCLEOTIDE SEQUENCE [LARGE SCALE GENOMIC DNA]</scope>
    <source>
        <strain evidence="2 3">DSM 26809</strain>
    </source>
</reference>
<dbReference type="InterPro" id="IPR007730">
    <property type="entry name" value="SPOR-like_dom"/>
</dbReference>